<feature type="domain" description="Saccharopine dehydrogenase NADP binding" evidence="2">
    <location>
        <begin position="35"/>
        <end position="165"/>
    </location>
</feature>
<dbReference type="GO" id="GO:0009247">
    <property type="term" value="P:glycolipid biosynthetic process"/>
    <property type="evidence" value="ECO:0007669"/>
    <property type="project" value="TreeGrafter"/>
</dbReference>
<organism evidence="3 4">
    <name type="scientific">Syncephalis pseudoplumigaleata</name>
    <dbReference type="NCBI Taxonomy" id="1712513"/>
    <lineage>
        <taxon>Eukaryota</taxon>
        <taxon>Fungi</taxon>
        <taxon>Fungi incertae sedis</taxon>
        <taxon>Zoopagomycota</taxon>
        <taxon>Zoopagomycotina</taxon>
        <taxon>Zoopagomycetes</taxon>
        <taxon>Zoopagales</taxon>
        <taxon>Piptocephalidaceae</taxon>
        <taxon>Syncephalis</taxon>
    </lineage>
</organism>
<protein>
    <submittedName>
        <fullName evidence="3">Saccharopine dehydrogenase-domain-containing protein</fullName>
    </submittedName>
</protein>
<dbReference type="InterPro" id="IPR036291">
    <property type="entry name" value="NAD(P)-bd_dom_sf"/>
</dbReference>
<dbReference type="PANTHER" id="PTHR12286:SF5">
    <property type="entry name" value="SACCHAROPINE DEHYDROGENASE-LIKE OXIDOREDUCTASE"/>
    <property type="match status" value="1"/>
</dbReference>
<evidence type="ECO:0000313" key="3">
    <source>
        <dbReference type="EMBL" id="RKP23404.1"/>
    </source>
</evidence>
<proteinExistence type="inferred from homology"/>
<dbReference type="OrthoDB" id="10268090at2759"/>
<dbReference type="GO" id="GO:0005811">
    <property type="term" value="C:lipid droplet"/>
    <property type="evidence" value="ECO:0007669"/>
    <property type="project" value="TreeGrafter"/>
</dbReference>
<dbReference type="InterPro" id="IPR005097">
    <property type="entry name" value="Sacchrp_dh_NADP-bd"/>
</dbReference>
<comment type="similarity">
    <text evidence="1">Belongs to the saccharopine dehydrogenase family.</text>
</comment>
<dbReference type="GO" id="GO:0005886">
    <property type="term" value="C:plasma membrane"/>
    <property type="evidence" value="ECO:0007669"/>
    <property type="project" value="TreeGrafter"/>
</dbReference>
<evidence type="ECO:0000256" key="1">
    <source>
        <dbReference type="ARBA" id="ARBA00038048"/>
    </source>
</evidence>
<dbReference type="Proteomes" id="UP000278143">
    <property type="component" value="Unassembled WGS sequence"/>
</dbReference>
<dbReference type="PANTHER" id="PTHR12286">
    <property type="entry name" value="SACCHAROPINE DEHYDROGENASE-LIKE OXIDOREDUCTASE"/>
    <property type="match status" value="1"/>
</dbReference>
<accession>A0A4P9YUA4</accession>
<dbReference type="Pfam" id="PF03435">
    <property type="entry name" value="Sacchrp_dh_NADP"/>
    <property type="match status" value="1"/>
</dbReference>
<sequence length="442" mass="50027">MTNDTSDRSLFASLVNDVDDAITGRDHDDREFDLIVFGASGYMGRMICTYLAQNAPRTLKWAIAGRNSDKLVRVRNELVKIEERFKDMGVIVADMRHFNTLSTIAAKARLIINATGPYGELGIDMVKACVNEKTDYVDLSNENIFTRKIIDAFDAKARENHTMIIPACGFYSMPADLGAYVLTKHIRHKYHRETKRIKGTVQTQKEVLSRGAVHSILHAAKSFFSTLRQMLDPYYLVTGQGPRPANIRDFFLPIYYDSDFEGAQGFYLGSSGNEQVVRRTNQVKGYKYGEKFTYTESRTYTNRFTAMYYTATEVGFCSCLLFPPFRWFMRLVWPRWAGEPTQKKLEGGSWTMKFVGRVAYEKKHDKENIPKTVKAVLSDRTDPRVNGSVKLIVEAALAMIEDRHGLPGHNGGVLTPASALGTPLVERLRRVGVHIEVGEDAW</sequence>
<name>A0A4P9YUA4_9FUNG</name>
<keyword evidence="4" id="KW-1185">Reference proteome</keyword>
<dbReference type="SUPFAM" id="SSF51735">
    <property type="entry name" value="NAD(P)-binding Rossmann-fold domains"/>
    <property type="match status" value="1"/>
</dbReference>
<dbReference type="GO" id="GO:0005739">
    <property type="term" value="C:mitochondrion"/>
    <property type="evidence" value="ECO:0007669"/>
    <property type="project" value="TreeGrafter"/>
</dbReference>
<reference evidence="4" key="1">
    <citation type="journal article" date="2018" name="Nat. Microbiol.">
        <title>Leveraging single-cell genomics to expand the fungal tree of life.</title>
        <authorList>
            <person name="Ahrendt S.R."/>
            <person name="Quandt C.A."/>
            <person name="Ciobanu D."/>
            <person name="Clum A."/>
            <person name="Salamov A."/>
            <person name="Andreopoulos B."/>
            <person name="Cheng J.F."/>
            <person name="Woyke T."/>
            <person name="Pelin A."/>
            <person name="Henrissat B."/>
            <person name="Reynolds N.K."/>
            <person name="Benny G.L."/>
            <person name="Smith M.E."/>
            <person name="James T.Y."/>
            <person name="Grigoriev I.V."/>
        </authorList>
    </citation>
    <scope>NUCLEOTIDE SEQUENCE [LARGE SCALE GENOMIC DNA]</scope>
    <source>
        <strain evidence="4">Benny S71-1</strain>
    </source>
</reference>
<dbReference type="AlphaFoldDB" id="A0A4P9YUA4"/>
<dbReference type="EMBL" id="KZ991001">
    <property type="protein sequence ID" value="RKP23404.1"/>
    <property type="molecule type" value="Genomic_DNA"/>
</dbReference>
<evidence type="ECO:0000313" key="4">
    <source>
        <dbReference type="Proteomes" id="UP000278143"/>
    </source>
</evidence>
<dbReference type="InterPro" id="IPR051276">
    <property type="entry name" value="Saccharopine_DH-like_oxidrdct"/>
</dbReference>
<gene>
    <name evidence="3" type="ORF">SYNPS1DRAFT_24537</name>
</gene>
<evidence type="ECO:0000259" key="2">
    <source>
        <dbReference type="Pfam" id="PF03435"/>
    </source>
</evidence>
<dbReference type="Gene3D" id="3.40.50.720">
    <property type="entry name" value="NAD(P)-binding Rossmann-like Domain"/>
    <property type="match status" value="1"/>
</dbReference>